<evidence type="ECO:0000313" key="12">
    <source>
        <dbReference type="Proteomes" id="UP001372338"/>
    </source>
</evidence>
<organism evidence="11 12">
    <name type="scientific">Crotalaria pallida</name>
    <name type="common">Smooth rattlebox</name>
    <name type="synonym">Crotalaria striata</name>
    <dbReference type="NCBI Taxonomy" id="3830"/>
    <lineage>
        <taxon>Eukaryota</taxon>
        <taxon>Viridiplantae</taxon>
        <taxon>Streptophyta</taxon>
        <taxon>Embryophyta</taxon>
        <taxon>Tracheophyta</taxon>
        <taxon>Spermatophyta</taxon>
        <taxon>Magnoliopsida</taxon>
        <taxon>eudicotyledons</taxon>
        <taxon>Gunneridae</taxon>
        <taxon>Pentapetalae</taxon>
        <taxon>rosids</taxon>
        <taxon>fabids</taxon>
        <taxon>Fabales</taxon>
        <taxon>Fabaceae</taxon>
        <taxon>Papilionoideae</taxon>
        <taxon>50 kb inversion clade</taxon>
        <taxon>genistoids sensu lato</taxon>
        <taxon>core genistoids</taxon>
        <taxon>Crotalarieae</taxon>
        <taxon>Crotalaria</taxon>
    </lineage>
</organism>
<evidence type="ECO:0000256" key="9">
    <source>
        <dbReference type="SAM" id="SignalP"/>
    </source>
</evidence>
<dbReference type="PANTHER" id="PTHR23421">
    <property type="entry name" value="BETA-GALACTOSIDASE RELATED"/>
    <property type="match status" value="1"/>
</dbReference>
<sequence length="844" mass="94448">MFTMSSYSWIGILLLGLALLRSCSSAEVTYDSNALIINGERRIIFSGAVHYPRSTMEMWPDIIQKAKDGGLDAIETYIFWDRHEPVRRAYDFSGNLDFIKFLKLIQDAGLFVILRIGPYVCAEWNYGGFPLWLHNIPGIVLRTDNPIYKNEMQVFTTKIVNMAKEAKLFASQGGPIILAQIENEYGNVMGDFKDSVKTSAYVKWCAQMAVAQNIGVPWIMCQQSDAPQPMINTCNGHYCDQFKPNNPKSPKMFTENWIGWFQKWGEKAPHRTAEDSAFSVARFFQTGGILNNYYMYHGGTNFGRTSGGPYITTSYDYDAPLDEYGNLNQPKWGHLKQLHAAIKLGEKILTNGTRIDKDFGNGVWLTTYTNNATGERFCFLSNSDANKDANVELMKDGKYYVPAWSVTVLDDCNKEVFNTAKVNTQTSILVKKSDDGTTNLNWSWKPEPIKDTLKGEGKFKASRLLEQKDLTFDASDYLWYMTTVDINDTSIWINATLRVSTMGHTLHGYVNKKHVGYQFSQKGNNFTYEKHVSLKNGKNVITLLSATVGLANYGYEFDMKKTGIAGGPVQLVGKNNEIIDLSNNLWSYKVGLNGEKKRLYDLQPRIGVSWSNGASKPYPVGRPMTWYKADFNSPSGTNPVVVDMQGMGKGHAWVNGHNIGRYWPSFLSNADGCSDTCDYRGDYKPEKKCSTNCGEPSQRWYHIPRSYLNNKKNTLVLFEEIGGNPTNVSFQTITTRIVCAHVYEGADLELSCHGGQIISEVQFASFETPEGTCGSYKKGSLEATDVKPIVEEACIGKQICGLKVTKEVFGIKSIYGVSKPKLITTNNNGVNRLAVQVTCGVSIS</sequence>
<dbReference type="FunFam" id="3.20.20.80:FF:000006">
    <property type="entry name" value="Beta-galactosidase"/>
    <property type="match status" value="1"/>
</dbReference>
<dbReference type="Gene3D" id="3.20.20.80">
    <property type="entry name" value="Glycosidases"/>
    <property type="match status" value="1"/>
</dbReference>
<dbReference type="CDD" id="cd22842">
    <property type="entry name" value="Gal_Rha_Lectin_BGal"/>
    <property type="match status" value="1"/>
</dbReference>
<feature type="signal peptide" evidence="9">
    <location>
        <begin position="1"/>
        <end position="25"/>
    </location>
</feature>
<evidence type="ECO:0000256" key="3">
    <source>
        <dbReference type="ARBA" id="ARBA00012756"/>
    </source>
</evidence>
<keyword evidence="6 7" id="KW-0326">Glycosidase</keyword>
<dbReference type="FunFam" id="2.60.120.260:FF:000142">
    <property type="entry name" value="Beta-galactosidase"/>
    <property type="match status" value="1"/>
</dbReference>
<dbReference type="AlphaFoldDB" id="A0AAN9EG26"/>
<protein>
    <recommendedName>
        <fullName evidence="3 7">Beta-galactosidase</fullName>
        <ecNumber evidence="3 7">3.2.1.23</ecNumber>
    </recommendedName>
</protein>
<keyword evidence="4 9" id="KW-0732">Signal</keyword>
<dbReference type="InterPro" id="IPR019801">
    <property type="entry name" value="Glyco_hydro_35_CS"/>
</dbReference>
<dbReference type="InterPro" id="IPR008979">
    <property type="entry name" value="Galactose-bd-like_sf"/>
</dbReference>
<dbReference type="SUPFAM" id="SSF49785">
    <property type="entry name" value="Galactose-binding domain-like"/>
    <property type="match status" value="2"/>
</dbReference>
<name>A0AAN9EG26_CROPI</name>
<evidence type="ECO:0000256" key="6">
    <source>
        <dbReference type="ARBA" id="ARBA00023295"/>
    </source>
</evidence>
<keyword evidence="5 7" id="KW-0378">Hydrolase</keyword>
<evidence type="ECO:0000256" key="5">
    <source>
        <dbReference type="ARBA" id="ARBA00022801"/>
    </source>
</evidence>
<dbReference type="PROSITE" id="PS50228">
    <property type="entry name" value="SUEL_LECTIN"/>
    <property type="match status" value="1"/>
</dbReference>
<evidence type="ECO:0000256" key="2">
    <source>
        <dbReference type="ARBA" id="ARBA00009809"/>
    </source>
</evidence>
<proteinExistence type="inferred from homology"/>
<comment type="catalytic activity">
    <reaction evidence="1 7">
        <text>Hydrolysis of terminal non-reducing beta-D-galactose residues in beta-D-galactosides.</text>
        <dbReference type="EC" id="3.2.1.23"/>
    </reaction>
</comment>
<dbReference type="PRINTS" id="PR00742">
    <property type="entry name" value="GLHYDRLASE35"/>
</dbReference>
<dbReference type="GO" id="GO:0005975">
    <property type="term" value="P:carbohydrate metabolic process"/>
    <property type="evidence" value="ECO:0007669"/>
    <property type="project" value="InterPro"/>
</dbReference>
<dbReference type="GO" id="GO:0030246">
    <property type="term" value="F:carbohydrate binding"/>
    <property type="evidence" value="ECO:0007669"/>
    <property type="project" value="InterPro"/>
</dbReference>
<evidence type="ECO:0000256" key="8">
    <source>
        <dbReference type="RuleBase" id="RU003679"/>
    </source>
</evidence>
<evidence type="ECO:0000259" key="10">
    <source>
        <dbReference type="PROSITE" id="PS50228"/>
    </source>
</evidence>
<dbReference type="InterPro" id="IPR041392">
    <property type="entry name" value="GHD"/>
</dbReference>
<evidence type="ECO:0000256" key="4">
    <source>
        <dbReference type="ARBA" id="ARBA00022729"/>
    </source>
</evidence>
<keyword evidence="12" id="KW-1185">Reference proteome</keyword>
<dbReference type="InterPro" id="IPR031330">
    <property type="entry name" value="Gly_Hdrlase_35_cat"/>
</dbReference>
<dbReference type="Pfam" id="PF21467">
    <property type="entry name" value="BetaGal_gal-bd"/>
    <property type="match status" value="1"/>
</dbReference>
<dbReference type="InterPro" id="IPR000922">
    <property type="entry name" value="Lectin_gal-bd_dom"/>
</dbReference>
<dbReference type="Pfam" id="PF01301">
    <property type="entry name" value="Glyco_hydro_35"/>
    <property type="match status" value="1"/>
</dbReference>
<dbReference type="Pfam" id="PF02140">
    <property type="entry name" value="SUEL_Lectin"/>
    <property type="match status" value="1"/>
</dbReference>
<dbReference type="GO" id="GO:0004565">
    <property type="term" value="F:beta-galactosidase activity"/>
    <property type="evidence" value="ECO:0007669"/>
    <property type="project" value="UniProtKB-EC"/>
</dbReference>
<dbReference type="InterPro" id="IPR043159">
    <property type="entry name" value="Lectin_gal-bd_sf"/>
</dbReference>
<evidence type="ECO:0000313" key="11">
    <source>
        <dbReference type="EMBL" id="KAK7251941.1"/>
    </source>
</evidence>
<feature type="domain" description="SUEL-type lectin" evidence="10">
    <location>
        <begin position="742"/>
        <end position="840"/>
    </location>
</feature>
<dbReference type="Pfam" id="PF17834">
    <property type="entry name" value="GHD"/>
    <property type="match status" value="1"/>
</dbReference>
<dbReference type="InterPro" id="IPR017853">
    <property type="entry name" value="GH"/>
</dbReference>
<dbReference type="Proteomes" id="UP001372338">
    <property type="component" value="Unassembled WGS sequence"/>
</dbReference>
<dbReference type="Gene3D" id="2.60.120.740">
    <property type="match status" value="1"/>
</dbReference>
<comment type="caution">
    <text evidence="11">The sequence shown here is derived from an EMBL/GenBank/DDBJ whole genome shotgun (WGS) entry which is preliminary data.</text>
</comment>
<dbReference type="SUPFAM" id="SSF51445">
    <property type="entry name" value="(Trans)glycosidases"/>
    <property type="match status" value="1"/>
</dbReference>
<feature type="chain" id="PRO_5043048701" description="Beta-galactosidase" evidence="9">
    <location>
        <begin position="26"/>
        <end position="844"/>
    </location>
</feature>
<dbReference type="InterPro" id="IPR048913">
    <property type="entry name" value="BetaGal_gal-bd"/>
</dbReference>
<accession>A0AAN9EG26</accession>
<comment type="similarity">
    <text evidence="2 8">Belongs to the glycosyl hydrolase 35 family.</text>
</comment>
<gene>
    <name evidence="11" type="ORF">RIF29_35568</name>
</gene>
<dbReference type="Gene3D" id="2.60.120.260">
    <property type="entry name" value="Galactose-binding domain-like"/>
    <property type="match status" value="2"/>
</dbReference>
<dbReference type="InterPro" id="IPR001944">
    <property type="entry name" value="Glycoside_Hdrlase_35"/>
</dbReference>
<evidence type="ECO:0000256" key="1">
    <source>
        <dbReference type="ARBA" id="ARBA00001412"/>
    </source>
</evidence>
<evidence type="ECO:0000256" key="7">
    <source>
        <dbReference type="RuleBase" id="RU000675"/>
    </source>
</evidence>
<dbReference type="PROSITE" id="PS01182">
    <property type="entry name" value="GLYCOSYL_HYDROL_F35"/>
    <property type="match status" value="1"/>
</dbReference>
<dbReference type="EMBL" id="JAYWIO010000007">
    <property type="protein sequence ID" value="KAK7251941.1"/>
    <property type="molecule type" value="Genomic_DNA"/>
</dbReference>
<reference evidence="11 12" key="1">
    <citation type="submission" date="2024-01" db="EMBL/GenBank/DDBJ databases">
        <title>The genomes of 5 underutilized Papilionoideae crops provide insights into root nodulation and disease resistanc.</title>
        <authorList>
            <person name="Yuan L."/>
        </authorList>
    </citation>
    <scope>NUCLEOTIDE SEQUENCE [LARGE SCALE GENOMIC DNA]</scope>
    <source>
        <strain evidence="11">ZHUSHIDOU_FW_LH</strain>
        <tissue evidence="11">Leaf</tissue>
    </source>
</reference>
<dbReference type="EC" id="3.2.1.23" evidence="3 7"/>